<dbReference type="EMBL" id="VJMH01006903">
    <property type="protein sequence ID" value="KAF0687536.1"/>
    <property type="molecule type" value="Genomic_DNA"/>
</dbReference>
<dbReference type="InterPro" id="IPR011993">
    <property type="entry name" value="PH-like_dom_sf"/>
</dbReference>
<dbReference type="EMBL" id="CAADRA010006929">
    <property type="protein sequence ID" value="VFT97407.1"/>
    <property type="molecule type" value="Genomic_DNA"/>
</dbReference>
<feature type="domain" description="PH" evidence="1">
    <location>
        <begin position="4"/>
        <end position="114"/>
    </location>
</feature>
<proteinExistence type="predicted"/>
<dbReference type="Proteomes" id="UP000332933">
    <property type="component" value="Unassembled WGS sequence"/>
</dbReference>
<evidence type="ECO:0000313" key="3">
    <source>
        <dbReference type="EMBL" id="VFT97407.1"/>
    </source>
</evidence>
<dbReference type="Pfam" id="PF00169">
    <property type="entry name" value="PH"/>
    <property type="match status" value="1"/>
</dbReference>
<keyword evidence="4" id="KW-1185">Reference proteome</keyword>
<evidence type="ECO:0000313" key="4">
    <source>
        <dbReference type="Proteomes" id="UP000332933"/>
    </source>
</evidence>
<dbReference type="SUPFAM" id="SSF50729">
    <property type="entry name" value="PH domain-like"/>
    <property type="match status" value="1"/>
</dbReference>
<evidence type="ECO:0000313" key="2">
    <source>
        <dbReference type="EMBL" id="KAF0687536.1"/>
    </source>
</evidence>
<dbReference type="OrthoDB" id="62296at2759"/>
<reference evidence="3 4" key="1">
    <citation type="submission" date="2019-03" db="EMBL/GenBank/DDBJ databases">
        <authorList>
            <person name="Gaulin E."/>
            <person name="Dumas B."/>
        </authorList>
    </citation>
    <scope>NUCLEOTIDE SEQUENCE [LARGE SCALE GENOMIC DNA]</scope>
    <source>
        <strain evidence="3">CBS 568.67</strain>
    </source>
</reference>
<protein>
    <submittedName>
        <fullName evidence="3">Aste57867_20727 protein</fullName>
    </submittedName>
</protein>
<accession>A0A485LHQ3</accession>
<dbReference type="InterPro" id="IPR001849">
    <property type="entry name" value="PH_domain"/>
</dbReference>
<reference evidence="2" key="2">
    <citation type="submission" date="2019-06" db="EMBL/GenBank/DDBJ databases">
        <title>Genomics analysis of Aphanomyces spp. identifies a new class of oomycete effector associated with host adaptation.</title>
        <authorList>
            <person name="Gaulin E."/>
        </authorList>
    </citation>
    <scope>NUCLEOTIDE SEQUENCE</scope>
    <source>
        <strain evidence="2">CBS 578.67</strain>
    </source>
</reference>
<dbReference type="PROSITE" id="PS50003">
    <property type="entry name" value="PH_DOMAIN"/>
    <property type="match status" value="1"/>
</dbReference>
<dbReference type="SMART" id="SM00233">
    <property type="entry name" value="PH"/>
    <property type="match status" value="1"/>
</dbReference>
<organism evidence="3 4">
    <name type="scientific">Aphanomyces stellatus</name>
    <dbReference type="NCBI Taxonomy" id="120398"/>
    <lineage>
        <taxon>Eukaryota</taxon>
        <taxon>Sar</taxon>
        <taxon>Stramenopiles</taxon>
        <taxon>Oomycota</taxon>
        <taxon>Saprolegniomycetes</taxon>
        <taxon>Saprolegniales</taxon>
        <taxon>Verrucalvaceae</taxon>
        <taxon>Aphanomyces</taxon>
    </lineage>
</organism>
<dbReference type="AlphaFoldDB" id="A0A485LHQ3"/>
<name>A0A485LHQ3_9STRA</name>
<sequence>MTAIIVRSGLAFTKGQHEDGVFGRSTWKMRYVELTADRVLRYYASQGGALMGQVELCHCFGLELMPLDYPYNKNRLTSVWRLAWRTTTGRRLVLAALSEKGMHLWATALQSVVGPSLSAQAPKGGPSLSRPVSLFRRLTQRKL</sequence>
<dbReference type="Gene3D" id="2.30.29.30">
    <property type="entry name" value="Pleckstrin-homology domain (PH domain)/Phosphotyrosine-binding domain (PTB)"/>
    <property type="match status" value="1"/>
</dbReference>
<evidence type="ECO:0000259" key="1">
    <source>
        <dbReference type="PROSITE" id="PS50003"/>
    </source>
</evidence>
<gene>
    <name evidence="3" type="primary">Aste57867_20727</name>
    <name evidence="2" type="ORF">As57867_020659</name>
    <name evidence="3" type="ORF">ASTE57867_20727</name>
</gene>